<dbReference type="InterPro" id="IPR008927">
    <property type="entry name" value="6-PGluconate_DH-like_C_sf"/>
</dbReference>
<dbReference type="InterPro" id="IPR015815">
    <property type="entry name" value="HIBADH-related"/>
</dbReference>
<evidence type="ECO:0000259" key="5">
    <source>
        <dbReference type="Pfam" id="PF14833"/>
    </source>
</evidence>
<dbReference type="InterPro" id="IPR013328">
    <property type="entry name" value="6PGD_dom2"/>
</dbReference>
<reference evidence="6 7" key="1">
    <citation type="submission" date="2024-09" db="EMBL/GenBank/DDBJ databases">
        <authorList>
            <person name="Sun Q."/>
            <person name="Mori K."/>
        </authorList>
    </citation>
    <scope>NUCLEOTIDE SEQUENCE [LARGE SCALE GENOMIC DNA]</scope>
    <source>
        <strain evidence="6 7">TBRC 2205</strain>
    </source>
</reference>
<protein>
    <submittedName>
        <fullName evidence="6">NAD(P)-dependent oxidoreductase</fullName>
        <ecNumber evidence="6">1.1.-.-</ecNumber>
    </submittedName>
</protein>
<evidence type="ECO:0000259" key="4">
    <source>
        <dbReference type="Pfam" id="PF03446"/>
    </source>
</evidence>
<dbReference type="SUPFAM" id="SSF48179">
    <property type="entry name" value="6-phosphogluconate dehydrogenase C-terminal domain-like"/>
    <property type="match status" value="1"/>
</dbReference>
<dbReference type="InterPro" id="IPR051265">
    <property type="entry name" value="HIBADH-related_NP60_sf"/>
</dbReference>
<evidence type="ECO:0000313" key="6">
    <source>
        <dbReference type="EMBL" id="MFC0565180.1"/>
    </source>
</evidence>
<dbReference type="EC" id="1.1.-.-" evidence="6"/>
<evidence type="ECO:0000256" key="1">
    <source>
        <dbReference type="ARBA" id="ARBA00009080"/>
    </source>
</evidence>
<comment type="caution">
    <text evidence="6">The sequence shown here is derived from an EMBL/GenBank/DDBJ whole genome shotgun (WGS) entry which is preliminary data.</text>
</comment>
<keyword evidence="2 6" id="KW-0560">Oxidoreductase</keyword>
<sequence>MTAPDRRLAVVGLGGMGGGVARRLVAAGLAPTVFNRTRSRVDPLVAAGARAAASAAEAAATADIVMVSLSDERAVEEVLFTEMLPVLRPGTAVVEMTTLAPEYAREAARRLGEIGVRRVEACLVGNPEMAQAGQLRVFVAGERADVDDLRPVFDAMARQGMLYLGPTGRAAAMKLAFNLLLGVQTAGLAEAVVFAEQAGLDRELLLTAIQKSGWRSPVLNFRADFMRTRSYEPAGFRTALMAKDMRLAVGDAERQGVPLPMTRQAAQRYEAAVANGAGDRDAAVVVELPTTTANPVPALQNGATR</sequence>
<dbReference type="Gene3D" id="3.40.50.720">
    <property type="entry name" value="NAD(P)-binding Rossmann-like Domain"/>
    <property type="match status" value="1"/>
</dbReference>
<evidence type="ECO:0000313" key="7">
    <source>
        <dbReference type="Proteomes" id="UP001589894"/>
    </source>
</evidence>
<dbReference type="Pfam" id="PF03446">
    <property type="entry name" value="NAD_binding_2"/>
    <property type="match status" value="1"/>
</dbReference>
<dbReference type="Gene3D" id="1.10.1040.10">
    <property type="entry name" value="N-(1-d-carboxylethyl)-l-norvaline Dehydrogenase, domain 2"/>
    <property type="match status" value="1"/>
</dbReference>
<dbReference type="Pfam" id="PF14833">
    <property type="entry name" value="NAD_binding_11"/>
    <property type="match status" value="1"/>
</dbReference>
<gene>
    <name evidence="6" type="ORF">ACFFHU_13675</name>
</gene>
<feature type="domain" description="3-hydroxyisobutyrate dehydrogenase-like NAD-binding" evidence="5">
    <location>
        <begin position="168"/>
        <end position="287"/>
    </location>
</feature>
<evidence type="ECO:0000256" key="2">
    <source>
        <dbReference type="ARBA" id="ARBA00023002"/>
    </source>
</evidence>
<name>A0ABV6NWP6_9ACTN</name>
<dbReference type="PANTHER" id="PTHR43580">
    <property type="entry name" value="OXIDOREDUCTASE GLYR1-RELATED"/>
    <property type="match status" value="1"/>
</dbReference>
<dbReference type="GO" id="GO:0016491">
    <property type="term" value="F:oxidoreductase activity"/>
    <property type="evidence" value="ECO:0007669"/>
    <property type="project" value="UniProtKB-KW"/>
</dbReference>
<dbReference type="Proteomes" id="UP001589894">
    <property type="component" value="Unassembled WGS sequence"/>
</dbReference>
<dbReference type="PANTHER" id="PTHR43580:SF2">
    <property type="entry name" value="CYTOKINE-LIKE NUCLEAR FACTOR N-PAC"/>
    <property type="match status" value="1"/>
</dbReference>
<keyword evidence="7" id="KW-1185">Reference proteome</keyword>
<feature type="domain" description="6-phosphogluconate dehydrogenase NADP-binding" evidence="4">
    <location>
        <begin position="8"/>
        <end position="164"/>
    </location>
</feature>
<proteinExistence type="inferred from homology"/>
<accession>A0ABV6NWP6</accession>
<evidence type="ECO:0000256" key="3">
    <source>
        <dbReference type="ARBA" id="ARBA00023027"/>
    </source>
</evidence>
<comment type="similarity">
    <text evidence="1">Belongs to the HIBADH-related family.</text>
</comment>
<dbReference type="RefSeq" id="WP_377338776.1">
    <property type="nucleotide sequence ID" value="NZ_JBHLUE010000011.1"/>
</dbReference>
<dbReference type="InterPro" id="IPR006115">
    <property type="entry name" value="6PGDH_NADP-bd"/>
</dbReference>
<dbReference type="InterPro" id="IPR036291">
    <property type="entry name" value="NAD(P)-bd_dom_sf"/>
</dbReference>
<organism evidence="6 7">
    <name type="scientific">Plantactinospora siamensis</name>
    <dbReference type="NCBI Taxonomy" id="555372"/>
    <lineage>
        <taxon>Bacteria</taxon>
        <taxon>Bacillati</taxon>
        <taxon>Actinomycetota</taxon>
        <taxon>Actinomycetes</taxon>
        <taxon>Micromonosporales</taxon>
        <taxon>Micromonosporaceae</taxon>
        <taxon>Plantactinospora</taxon>
    </lineage>
</organism>
<dbReference type="SUPFAM" id="SSF51735">
    <property type="entry name" value="NAD(P)-binding Rossmann-fold domains"/>
    <property type="match status" value="1"/>
</dbReference>
<dbReference type="InterPro" id="IPR029154">
    <property type="entry name" value="HIBADH-like_NADP-bd"/>
</dbReference>
<keyword evidence="3" id="KW-0520">NAD</keyword>
<dbReference type="EMBL" id="JBHLUE010000011">
    <property type="protein sequence ID" value="MFC0565180.1"/>
    <property type="molecule type" value="Genomic_DNA"/>
</dbReference>
<dbReference type="PIRSF" id="PIRSF000103">
    <property type="entry name" value="HIBADH"/>
    <property type="match status" value="1"/>
</dbReference>